<dbReference type="AlphaFoldDB" id="A0A182SX82"/>
<keyword evidence="3" id="KW-1185">Reference proteome</keyword>
<accession>A0A182SX82</accession>
<dbReference type="Proteomes" id="UP000075901">
    <property type="component" value="Unassembled WGS sequence"/>
</dbReference>
<feature type="compositionally biased region" description="Basic and acidic residues" evidence="1">
    <location>
        <begin position="171"/>
        <end position="181"/>
    </location>
</feature>
<reference evidence="3" key="1">
    <citation type="submission" date="2013-09" db="EMBL/GenBank/DDBJ databases">
        <title>The Genome Sequence of Anopheles maculatus species B.</title>
        <authorList>
            <consortium name="The Broad Institute Genomics Platform"/>
            <person name="Neafsey D.E."/>
            <person name="Besansky N."/>
            <person name="Howell P."/>
            <person name="Walton C."/>
            <person name="Young S.K."/>
            <person name="Zeng Q."/>
            <person name="Gargeya S."/>
            <person name="Fitzgerald M."/>
            <person name="Haas B."/>
            <person name="Abouelleil A."/>
            <person name="Allen A.W."/>
            <person name="Alvarado L."/>
            <person name="Arachchi H.M."/>
            <person name="Berlin A.M."/>
            <person name="Chapman S.B."/>
            <person name="Gainer-Dewar J."/>
            <person name="Goldberg J."/>
            <person name="Griggs A."/>
            <person name="Gujja S."/>
            <person name="Hansen M."/>
            <person name="Howarth C."/>
            <person name="Imamovic A."/>
            <person name="Ireland A."/>
            <person name="Larimer J."/>
            <person name="McCowan C."/>
            <person name="Murphy C."/>
            <person name="Pearson M."/>
            <person name="Poon T.W."/>
            <person name="Priest M."/>
            <person name="Roberts A."/>
            <person name="Saif S."/>
            <person name="Shea T."/>
            <person name="Sisk P."/>
            <person name="Sykes S."/>
            <person name="Wortman J."/>
            <person name="Nusbaum C."/>
            <person name="Birren B."/>
        </authorList>
    </citation>
    <scope>NUCLEOTIDE SEQUENCE [LARGE SCALE GENOMIC DNA]</scope>
    <source>
        <strain evidence="3">maculatus3</strain>
    </source>
</reference>
<dbReference type="VEuPathDB" id="VectorBase:AMAM015262"/>
<sequence length="278" mass="29718">MWGIFENFPRTRTQCGTGEFIKKVFCITQKITPRDRLSRLKLSTQKCIFPFSEIADGTIGARSKTSRRTVQYRYRHALFSLRNACLIVVSRDGNMKQHMLTHKIRDMFGSSGGNSGDESRTQTPPQDNHSQSSNGSESQHHHTSSHQQDGGAQDFSPSGGGRGGHGGGGHRYGDGSRERSKSAGYEDGPSKPLLEMGDGAPVDENGSSSMASIASDRGSSPTPLMAGSAAAVAAAAAAAAAASASNNNYNEYGMGKEVVDLKNWCQKLKEMPENIAAS</sequence>
<name>A0A182SX82_9DIPT</name>
<protein>
    <submittedName>
        <fullName evidence="2">Uncharacterized protein</fullName>
    </submittedName>
</protein>
<feature type="compositionally biased region" description="Polar residues" evidence="1">
    <location>
        <begin position="205"/>
        <end position="222"/>
    </location>
</feature>
<dbReference type="EnsemblMetazoa" id="AMAM015262-RA">
    <property type="protein sequence ID" value="AMAM015262-PA"/>
    <property type="gene ID" value="AMAM015262"/>
</dbReference>
<proteinExistence type="predicted"/>
<evidence type="ECO:0000313" key="2">
    <source>
        <dbReference type="EnsemblMetazoa" id="AMAM015262-PA"/>
    </source>
</evidence>
<feature type="compositionally biased region" description="Gly residues" evidence="1">
    <location>
        <begin position="158"/>
        <end position="170"/>
    </location>
</feature>
<feature type="region of interest" description="Disordered" evidence="1">
    <location>
        <begin position="106"/>
        <end position="224"/>
    </location>
</feature>
<evidence type="ECO:0000256" key="1">
    <source>
        <dbReference type="SAM" id="MobiDB-lite"/>
    </source>
</evidence>
<feature type="compositionally biased region" description="Polar residues" evidence="1">
    <location>
        <begin position="121"/>
        <end position="135"/>
    </location>
</feature>
<evidence type="ECO:0000313" key="3">
    <source>
        <dbReference type="Proteomes" id="UP000075901"/>
    </source>
</evidence>
<organism evidence="2 3">
    <name type="scientific">Anopheles maculatus</name>
    <dbReference type="NCBI Taxonomy" id="74869"/>
    <lineage>
        <taxon>Eukaryota</taxon>
        <taxon>Metazoa</taxon>
        <taxon>Ecdysozoa</taxon>
        <taxon>Arthropoda</taxon>
        <taxon>Hexapoda</taxon>
        <taxon>Insecta</taxon>
        <taxon>Pterygota</taxon>
        <taxon>Neoptera</taxon>
        <taxon>Endopterygota</taxon>
        <taxon>Diptera</taxon>
        <taxon>Nematocera</taxon>
        <taxon>Culicoidea</taxon>
        <taxon>Culicidae</taxon>
        <taxon>Anophelinae</taxon>
        <taxon>Anopheles</taxon>
        <taxon>Anopheles maculatus group</taxon>
    </lineage>
</organism>
<reference evidence="2" key="2">
    <citation type="submission" date="2020-05" db="UniProtKB">
        <authorList>
            <consortium name="EnsemblMetazoa"/>
        </authorList>
    </citation>
    <scope>IDENTIFICATION</scope>
    <source>
        <strain evidence="2">maculatus3</strain>
    </source>
</reference>